<feature type="region of interest" description="Disordered" evidence="1">
    <location>
        <begin position="181"/>
        <end position="214"/>
    </location>
</feature>
<feature type="region of interest" description="Disordered" evidence="1">
    <location>
        <begin position="1"/>
        <end position="31"/>
    </location>
</feature>
<feature type="region of interest" description="Disordered" evidence="1">
    <location>
        <begin position="569"/>
        <end position="607"/>
    </location>
</feature>
<evidence type="ECO:0000313" key="3">
    <source>
        <dbReference type="Proteomes" id="UP000236333"/>
    </source>
</evidence>
<feature type="compositionally biased region" description="Low complexity" evidence="1">
    <location>
        <begin position="22"/>
        <end position="31"/>
    </location>
</feature>
<reference evidence="2 3" key="1">
    <citation type="journal article" date="2017" name="Mol. Biol. Evol.">
        <title>The 4-celled Tetrabaena socialis nuclear genome reveals the essential components for genetic control of cell number at the origin of multicellularity in the volvocine lineage.</title>
        <authorList>
            <person name="Featherston J."/>
            <person name="Arakaki Y."/>
            <person name="Hanschen E.R."/>
            <person name="Ferris P.J."/>
            <person name="Michod R.E."/>
            <person name="Olson B.J.S.C."/>
            <person name="Nozaki H."/>
            <person name="Durand P.M."/>
        </authorList>
    </citation>
    <scope>NUCLEOTIDE SEQUENCE [LARGE SCALE GENOMIC DNA]</scope>
    <source>
        <strain evidence="2 3">NIES-571</strain>
    </source>
</reference>
<dbReference type="Proteomes" id="UP000236333">
    <property type="component" value="Unassembled WGS sequence"/>
</dbReference>
<feature type="compositionally biased region" description="Low complexity" evidence="1">
    <location>
        <begin position="198"/>
        <end position="214"/>
    </location>
</feature>
<gene>
    <name evidence="2" type="ORF">TSOC_012248</name>
</gene>
<evidence type="ECO:0000313" key="2">
    <source>
        <dbReference type="EMBL" id="PNH01831.1"/>
    </source>
</evidence>
<feature type="compositionally biased region" description="Gly residues" evidence="1">
    <location>
        <begin position="583"/>
        <end position="607"/>
    </location>
</feature>
<sequence>MSAAVVEVRMRGSPRRVRRAAAQRSGSVHVSDDVVGVAPEPAAVVAVASVVCSDDADVLAPFELGSPEAGNSGAWEGALPAELGPGSNPGAGPGAEDDPSLLSEQLQSRRQSSLGASTSGAHSNGSSGGAGGGGGAEPGLRAMAPGPLTRAGRNPAAVLAALPTFPPRGLPALVGPPGAGVGAGPVGLRPNGGPPSSPSSFPNPSAASGAAPSSPVAMIPSSSAVLYAGSSVAANMSATVANSDVLVSQLDALQLENVAAAAPDSGGAAAAAAVRVYKSGLAAGVAAAAERHAAAAGKKVAPGAGGVAVAGAVGGKSPRVEQRRVRARVLDRSELLLARDEAVRSELLGRTWQDLLRFEERLSIGGKGQGVNGGQQEADARARDQAGAKGRQQQRQQQQQVQPEEGRGQPAQAVPPSLDDLLAWTQQQVTPEQLQRQQEARQQQLVRAAAEAEAEAEARDGLLNALSRAVSWRQLRWVYNQSFDRIQAAHLARMLRKLAIFFSTRGVPRCHSDAFYELYESVLQRLVVAGPDLTAAQAVEAVGAMAGMPLNTEPRVRSTVLALQSVLRSSQRAVMPPPPQPAGGLGGGGGVGTGSMDGGGGGGGGGGSILTASRAAVRQARAGGAAAGGAAAGGSSSPNPYSAAAAAAAPPPPLSGPQYAQLAYNLGRISTRARPFRLSLRLPDSFARGLLLCSYATLPSMGAAGCARLLYGTSKLRLHTPTPWLFAFYRASARHLVAMSVPELTLLLYGACRLPYKPPPPWLEAYLAITLDGGRPEPLALDPPFLANLLHALGRLRFKPRPAVLEALLEAVGAALRERSMSPCEMSQALRGLAWLGVAPEEAWLEALWAASGPAMEAGAFNPAQLANLAYALGVLKVPIPRRWYRLLVGCMRAAGPARLRPYHRRRFLAALHAFGCTELPAW</sequence>
<feature type="region of interest" description="Disordered" evidence="1">
    <location>
        <begin position="63"/>
        <end position="149"/>
    </location>
</feature>
<feature type="region of interest" description="Disordered" evidence="1">
    <location>
        <begin position="366"/>
        <end position="415"/>
    </location>
</feature>
<evidence type="ECO:0000256" key="1">
    <source>
        <dbReference type="SAM" id="MobiDB-lite"/>
    </source>
</evidence>
<feature type="compositionally biased region" description="Low complexity" evidence="1">
    <location>
        <begin position="100"/>
        <end position="125"/>
    </location>
</feature>
<feature type="compositionally biased region" description="Basic residues" evidence="1">
    <location>
        <begin position="12"/>
        <end position="21"/>
    </location>
</feature>
<name>A0A2J7ZNH7_9CHLO</name>
<dbReference type="AlphaFoldDB" id="A0A2J7ZNH7"/>
<comment type="caution">
    <text evidence="2">The sequence shown here is derived from an EMBL/GenBank/DDBJ whole genome shotgun (WGS) entry which is preliminary data.</text>
</comment>
<dbReference type="EMBL" id="PGGS01000784">
    <property type="protein sequence ID" value="PNH01831.1"/>
    <property type="molecule type" value="Genomic_DNA"/>
</dbReference>
<proteinExistence type="predicted"/>
<dbReference type="OrthoDB" id="537200at2759"/>
<protein>
    <submittedName>
        <fullName evidence="2">Tbc2 translation factor, chloroplastic</fullName>
    </submittedName>
</protein>
<organism evidence="2 3">
    <name type="scientific">Tetrabaena socialis</name>
    <dbReference type="NCBI Taxonomy" id="47790"/>
    <lineage>
        <taxon>Eukaryota</taxon>
        <taxon>Viridiplantae</taxon>
        <taxon>Chlorophyta</taxon>
        <taxon>core chlorophytes</taxon>
        <taxon>Chlorophyceae</taxon>
        <taxon>CS clade</taxon>
        <taxon>Chlamydomonadales</taxon>
        <taxon>Tetrabaenaceae</taxon>
        <taxon>Tetrabaena</taxon>
    </lineage>
</organism>
<keyword evidence="3" id="KW-1185">Reference proteome</keyword>
<feature type="compositionally biased region" description="Gly residues" evidence="1">
    <location>
        <begin position="126"/>
        <end position="137"/>
    </location>
</feature>
<feature type="compositionally biased region" description="Low complexity" evidence="1">
    <location>
        <begin position="387"/>
        <end position="403"/>
    </location>
</feature>
<accession>A0A2J7ZNH7</accession>